<evidence type="ECO:0000256" key="1">
    <source>
        <dbReference type="SAM" id="Phobius"/>
    </source>
</evidence>
<keyword evidence="3" id="KW-1185">Reference proteome</keyword>
<comment type="caution">
    <text evidence="2">The sequence shown here is derived from an EMBL/GenBank/DDBJ whole genome shotgun (WGS) entry which is preliminary data.</text>
</comment>
<organism evidence="2 3">
    <name type="scientific">Seminavis robusta</name>
    <dbReference type="NCBI Taxonomy" id="568900"/>
    <lineage>
        <taxon>Eukaryota</taxon>
        <taxon>Sar</taxon>
        <taxon>Stramenopiles</taxon>
        <taxon>Ochrophyta</taxon>
        <taxon>Bacillariophyta</taxon>
        <taxon>Bacillariophyceae</taxon>
        <taxon>Bacillariophycidae</taxon>
        <taxon>Naviculales</taxon>
        <taxon>Naviculaceae</taxon>
        <taxon>Seminavis</taxon>
    </lineage>
</organism>
<gene>
    <name evidence="2" type="ORF">SEMRO_652_G181850.1</name>
</gene>
<keyword evidence="1" id="KW-0472">Membrane</keyword>
<feature type="transmembrane region" description="Helical" evidence="1">
    <location>
        <begin position="194"/>
        <end position="214"/>
    </location>
</feature>
<dbReference type="AlphaFoldDB" id="A0A9N8E9T0"/>
<dbReference type="Proteomes" id="UP001153069">
    <property type="component" value="Unassembled WGS sequence"/>
</dbReference>
<keyword evidence="1" id="KW-1133">Transmembrane helix</keyword>
<reference evidence="2" key="1">
    <citation type="submission" date="2020-06" db="EMBL/GenBank/DDBJ databases">
        <authorList>
            <consortium name="Plant Systems Biology data submission"/>
        </authorList>
    </citation>
    <scope>NUCLEOTIDE SEQUENCE</scope>
    <source>
        <strain evidence="2">D6</strain>
    </source>
</reference>
<name>A0A9N8E9T0_9STRA</name>
<proteinExistence type="predicted"/>
<keyword evidence="1" id="KW-0812">Transmembrane</keyword>
<feature type="transmembrane region" description="Helical" evidence="1">
    <location>
        <begin position="172"/>
        <end position="188"/>
    </location>
</feature>
<dbReference type="EMBL" id="CAICTM010000651">
    <property type="protein sequence ID" value="CAB9514429.1"/>
    <property type="molecule type" value="Genomic_DNA"/>
</dbReference>
<protein>
    <submittedName>
        <fullName evidence="2">Uncharacterized protein</fullName>
    </submittedName>
</protein>
<feature type="transmembrane region" description="Helical" evidence="1">
    <location>
        <begin position="114"/>
        <end position="136"/>
    </location>
</feature>
<feature type="transmembrane region" description="Helical" evidence="1">
    <location>
        <begin position="261"/>
        <end position="279"/>
    </location>
</feature>
<feature type="transmembrane region" description="Helical" evidence="1">
    <location>
        <begin position="291"/>
        <end position="311"/>
    </location>
</feature>
<sequence>MGVSLTSSILIYLSPRPPQSATMERKICILLALLRIVSSARGLPKPSRKISSVHAKRTIVNLRGGDLGPVKGKTLATAFSVLAGGDAICGTLMPQTSMSWFGIYIPKDSLSHKYLHGIGASAATIAAANLLALSGKTSVERAIGYGVAARILSMTLMMLANDERVVGMTLKAFGVAWAVLVLIVYSLFSGSGDALALTKVASIVLGIHGLYLYLKPDTILKRTSISVGPDPLIKEILSIDGAYMFASAMTTGLLANGVDPVKVVGFTAICFVPVLLKFFEVSEAQKPWGTLEQLAGMSAMSFTALVIVGTLND</sequence>
<accession>A0A9N8E9T0</accession>
<evidence type="ECO:0000313" key="3">
    <source>
        <dbReference type="Proteomes" id="UP001153069"/>
    </source>
</evidence>
<evidence type="ECO:0000313" key="2">
    <source>
        <dbReference type="EMBL" id="CAB9514429.1"/>
    </source>
</evidence>